<sequence length="147" mass="15913">MTTLTFVPASVPALCLRLCSRPRLSVKSAPSCARFAPHPRSPRHALRSVPPCPPTPTRSTYPRIPRSLSRCKFFCYLLTEHPAVLLTTPTSPPLARSLSCELAHATGTTPCMHASRRSNAIVVLLPLARYVLGAPCATAIGQVYLEP</sequence>
<evidence type="ECO:0000313" key="2">
    <source>
        <dbReference type="Proteomes" id="UP000292082"/>
    </source>
</evidence>
<dbReference type="AlphaFoldDB" id="A0A4Q9Q119"/>
<protein>
    <submittedName>
        <fullName evidence="1">Uncharacterized protein</fullName>
    </submittedName>
</protein>
<dbReference type="EMBL" id="ML145102">
    <property type="protein sequence ID" value="TBU60852.1"/>
    <property type="molecule type" value="Genomic_DNA"/>
</dbReference>
<keyword evidence="2" id="KW-1185">Reference proteome</keyword>
<accession>A0A4Q9Q119</accession>
<evidence type="ECO:0000313" key="1">
    <source>
        <dbReference type="EMBL" id="TBU60852.1"/>
    </source>
</evidence>
<organism evidence="1 2">
    <name type="scientific">Dichomitus squalens</name>
    <dbReference type="NCBI Taxonomy" id="114155"/>
    <lineage>
        <taxon>Eukaryota</taxon>
        <taxon>Fungi</taxon>
        <taxon>Dikarya</taxon>
        <taxon>Basidiomycota</taxon>
        <taxon>Agaricomycotina</taxon>
        <taxon>Agaricomycetes</taxon>
        <taxon>Polyporales</taxon>
        <taxon>Polyporaceae</taxon>
        <taxon>Dichomitus</taxon>
    </lineage>
</organism>
<name>A0A4Q9Q119_9APHY</name>
<proteinExistence type="predicted"/>
<reference evidence="1 2" key="1">
    <citation type="submission" date="2019-01" db="EMBL/GenBank/DDBJ databases">
        <title>Draft genome sequences of three monokaryotic isolates of the white-rot basidiomycete fungus Dichomitus squalens.</title>
        <authorList>
            <consortium name="DOE Joint Genome Institute"/>
            <person name="Lopez S.C."/>
            <person name="Andreopoulos B."/>
            <person name="Pangilinan J."/>
            <person name="Lipzen A."/>
            <person name="Riley R."/>
            <person name="Ahrendt S."/>
            <person name="Ng V."/>
            <person name="Barry K."/>
            <person name="Daum C."/>
            <person name="Grigoriev I.V."/>
            <person name="Hilden K.S."/>
            <person name="Makela M.R."/>
            <person name="de Vries R.P."/>
        </authorList>
    </citation>
    <scope>NUCLEOTIDE SEQUENCE [LARGE SCALE GENOMIC DNA]</scope>
    <source>
        <strain evidence="1 2">CBS 464.89</strain>
    </source>
</reference>
<gene>
    <name evidence="1" type="ORF">BD310DRAFT_271151</name>
</gene>
<dbReference type="Proteomes" id="UP000292082">
    <property type="component" value="Unassembled WGS sequence"/>
</dbReference>